<evidence type="ECO:0000313" key="2">
    <source>
        <dbReference type="EMBL" id="NOH17220.1"/>
    </source>
</evidence>
<reference evidence="3 4" key="1">
    <citation type="submission" date="2018-06" db="EMBL/GenBank/DDBJ databases">
        <authorList>
            <consortium name="Pathogen Informatics"/>
            <person name="Doyle S."/>
        </authorList>
    </citation>
    <scope>NUCLEOTIDE SEQUENCE [LARGE SCALE GENOMIC DNA]</scope>
    <source>
        <strain evidence="3 4">NCTC13028</strain>
    </source>
</reference>
<dbReference type="GeneID" id="70576591"/>
<accession>A0A239ZIK1</accession>
<dbReference type="AlphaFoldDB" id="A0A239ZIK1"/>
<evidence type="ECO:0000313" key="4">
    <source>
        <dbReference type="Proteomes" id="UP000250223"/>
    </source>
</evidence>
<reference evidence="2 5" key="2">
    <citation type="submission" date="2020-05" db="EMBL/GenBank/DDBJ databases">
        <title>Draft genome sequence of Clostridium cochlearium strain AGROS13 isolated from a sheep dairy farm in New Zealand.</title>
        <authorList>
            <person name="Gupta T.B."/>
            <person name="Jauregui R."/>
            <person name="Risson A.N."/>
            <person name="Brightwell G."/>
            <person name="Maclean P."/>
        </authorList>
    </citation>
    <scope>NUCLEOTIDE SEQUENCE [LARGE SCALE GENOMIC DNA]</scope>
    <source>
        <strain evidence="2 5">AGROS13</strain>
    </source>
</reference>
<keyword evidence="1" id="KW-1133">Transmembrane helix</keyword>
<organism evidence="2 5">
    <name type="scientific">Clostridium cochlearium</name>
    <dbReference type="NCBI Taxonomy" id="1494"/>
    <lineage>
        <taxon>Bacteria</taxon>
        <taxon>Bacillati</taxon>
        <taxon>Bacillota</taxon>
        <taxon>Clostridia</taxon>
        <taxon>Eubacteriales</taxon>
        <taxon>Clostridiaceae</taxon>
        <taxon>Clostridium</taxon>
    </lineage>
</organism>
<evidence type="ECO:0000313" key="5">
    <source>
        <dbReference type="Proteomes" id="UP000528432"/>
    </source>
</evidence>
<dbReference type="EMBL" id="UAWC01000026">
    <property type="protein sequence ID" value="SQB36096.1"/>
    <property type="molecule type" value="Genomic_DNA"/>
</dbReference>
<dbReference type="SUPFAM" id="SSF82171">
    <property type="entry name" value="DPP6 N-terminal domain-like"/>
    <property type="match status" value="1"/>
</dbReference>
<sequence length="343" mass="39997">MKRFRKIFVWIMLSLIIQTSMYFYIDKYYLTNNTKLKATKVEKKNKDEKSDLEIKLPDNVKNVTMSFDGKYTAYYDGDTLKVSDTKTGEKREITFDEDVDLSYYKWLSDRNRMLIAEKHQNENGGYRFKLSYYDVDKDTKEEFKDLTWGDEDSIVEDIQESTITNVMYIKVSRGGGNSRLYWINIMAEMKRVPTKVQMIGDTALIYHEDKLLYESTTYDKIYVTGMDSALEIEEVQKPRLLGVDIDDNVYIGKGENDKITKVYYGNLETPTNEWKSIPFDQPIEEQDIHITKEGKVIINDNLNGIVKELATGKETKYIGKFLQLYEGGVASISENKLIKTKFD</sequence>
<gene>
    <name evidence="2" type="ORF">HMJ28_12695</name>
    <name evidence="3" type="ORF">NCTC13028_02321</name>
</gene>
<evidence type="ECO:0000313" key="3">
    <source>
        <dbReference type="EMBL" id="SQB36096.1"/>
    </source>
</evidence>
<dbReference type="RefSeq" id="WP_095177464.1">
    <property type="nucleotide sequence ID" value="NZ_CP173238.1"/>
</dbReference>
<dbReference type="Proteomes" id="UP000250223">
    <property type="component" value="Unassembled WGS sequence"/>
</dbReference>
<dbReference type="EMBL" id="JABFIF010000041">
    <property type="protein sequence ID" value="NOH17220.1"/>
    <property type="molecule type" value="Genomic_DNA"/>
</dbReference>
<proteinExistence type="predicted"/>
<keyword evidence="1" id="KW-0472">Membrane</keyword>
<name>A0A239ZIK1_CLOCO</name>
<protein>
    <submittedName>
        <fullName evidence="3">Dipeptidyl peptidase IV</fullName>
    </submittedName>
</protein>
<feature type="transmembrane region" description="Helical" evidence="1">
    <location>
        <begin position="7"/>
        <end position="25"/>
    </location>
</feature>
<keyword evidence="1" id="KW-0812">Transmembrane</keyword>
<evidence type="ECO:0000256" key="1">
    <source>
        <dbReference type="SAM" id="Phobius"/>
    </source>
</evidence>
<dbReference type="Proteomes" id="UP000528432">
    <property type="component" value="Unassembled WGS sequence"/>
</dbReference>